<sequence>MASRVSHFSTISDTASPSCQCSTRTTRCCRSRRRRRPRRRSDDPVSSSSSASHSRPSSTPMSLRAGLLTLFIAGGSALAHHQHHQQQQPELGPRPATVDLTAAPASSPTIPPWTAKVEPEPPRVYDDGKATRRPTRTVTRFTRQLDLVERDPDAGVQVEGTVIVRQDSSSSSSASSSSSPSSSTSSSSSSDSTPSPLPSPFDNAPASIFKSSSSTTDACPTFMKKLLDDPTFKQCYPISMMLRTSTSFFEAEKQLVSIVRVLDATCAPDAAQCETFLTQAAKNLLDPSNCKTEYDAGQVQVTEALDGLRAYRVLRAATCLQDPATQNYCFASAVTNITNPSDIFLYSMPLGLSLPGASTPSCGVCTTQTMAVFHAATGDRGQQITGTYRDAARQVNAICGPGFVNDTATSAAGRAGAAAGDATTMLAVAFASLLSLVVLTW</sequence>
<name>A0A0A2W1H3_BEABA</name>
<comment type="caution">
    <text evidence="3">The sequence shown here is derived from an EMBL/GenBank/DDBJ whole genome shotgun (WGS) entry which is preliminary data.</text>
</comment>
<dbReference type="AlphaFoldDB" id="A0A0A2W1H3"/>
<dbReference type="OrthoDB" id="2564812at2759"/>
<evidence type="ECO:0000256" key="1">
    <source>
        <dbReference type="SAM" id="MobiDB-lite"/>
    </source>
</evidence>
<protein>
    <recommendedName>
        <fullName evidence="2">DUF7729 domain-containing protein</fullName>
    </recommendedName>
</protein>
<evidence type="ECO:0000313" key="3">
    <source>
        <dbReference type="EMBL" id="KGQ12275.1"/>
    </source>
</evidence>
<dbReference type="HOGENOM" id="CLU_042319_0_0_1"/>
<evidence type="ECO:0000313" key="4">
    <source>
        <dbReference type="Proteomes" id="UP000030106"/>
    </source>
</evidence>
<evidence type="ECO:0000259" key="2">
    <source>
        <dbReference type="Pfam" id="PF24855"/>
    </source>
</evidence>
<feature type="compositionally biased region" description="Low complexity" evidence="1">
    <location>
        <begin position="16"/>
        <end position="26"/>
    </location>
</feature>
<feature type="compositionally biased region" description="Polar residues" evidence="1">
    <location>
        <begin position="1"/>
        <end position="15"/>
    </location>
</feature>
<gene>
    <name evidence="3" type="ORF">BBAD15_g1988</name>
</gene>
<dbReference type="PANTHER" id="PTHR39460">
    <property type="entry name" value="EXPRESSED PROTEIN"/>
    <property type="match status" value="1"/>
</dbReference>
<dbReference type="eggNOG" id="ENOG502S3AD">
    <property type="taxonomic scope" value="Eukaryota"/>
</dbReference>
<dbReference type="InterPro" id="IPR056146">
    <property type="entry name" value="DUF7729"/>
</dbReference>
<feature type="compositionally biased region" description="Low complexity" evidence="1">
    <location>
        <begin position="101"/>
        <end position="115"/>
    </location>
</feature>
<reference evidence="3 4" key="1">
    <citation type="submission" date="2012-10" db="EMBL/GenBank/DDBJ databases">
        <title>Genome sequencing and analysis of entomopathogenic fungi Beauveria bassiana D1-5.</title>
        <authorList>
            <person name="Li Q."/>
            <person name="Wang L."/>
            <person name="Zhang Z."/>
            <person name="Wang Q."/>
            <person name="Ren J."/>
            <person name="Wang M."/>
            <person name="Xu W."/>
            <person name="Wang J."/>
            <person name="Lu Y."/>
            <person name="Du Q."/>
            <person name="Sun Z."/>
        </authorList>
    </citation>
    <scope>NUCLEOTIDE SEQUENCE [LARGE SCALE GENOMIC DNA]</scope>
    <source>
        <strain evidence="3 4">D1-5</strain>
    </source>
</reference>
<feature type="domain" description="DUF7729" evidence="2">
    <location>
        <begin position="196"/>
        <end position="407"/>
    </location>
</feature>
<feature type="region of interest" description="Disordered" evidence="1">
    <location>
        <begin position="1"/>
        <end position="61"/>
    </location>
</feature>
<dbReference type="Proteomes" id="UP000030106">
    <property type="component" value="Unassembled WGS sequence"/>
</dbReference>
<feature type="compositionally biased region" description="Basic residues" evidence="1">
    <location>
        <begin position="27"/>
        <end position="39"/>
    </location>
</feature>
<organism evidence="3 4">
    <name type="scientific">Beauveria bassiana D1-5</name>
    <dbReference type="NCBI Taxonomy" id="1245745"/>
    <lineage>
        <taxon>Eukaryota</taxon>
        <taxon>Fungi</taxon>
        <taxon>Dikarya</taxon>
        <taxon>Ascomycota</taxon>
        <taxon>Pezizomycotina</taxon>
        <taxon>Sordariomycetes</taxon>
        <taxon>Hypocreomycetidae</taxon>
        <taxon>Hypocreales</taxon>
        <taxon>Cordycipitaceae</taxon>
        <taxon>Beauveria</taxon>
    </lineage>
</organism>
<feature type="compositionally biased region" description="Low complexity" evidence="1">
    <location>
        <begin position="168"/>
        <end position="194"/>
    </location>
</feature>
<feature type="region of interest" description="Disordered" evidence="1">
    <location>
        <begin position="163"/>
        <end position="216"/>
    </location>
</feature>
<feature type="region of interest" description="Disordered" evidence="1">
    <location>
        <begin position="78"/>
        <end position="137"/>
    </location>
</feature>
<accession>A0A0A2W1H3</accession>
<dbReference type="EMBL" id="ANFO01000130">
    <property type="protein sequence ID" value="KGQ12275.1"/>
    <property type="molecule type" value="Genomic_DNA"/>
</dbReference>
<feature type="compositionally biased region" description="Basic and acidic residues" evidence="1">
    <location>
        <begin position="117"/>
        <end position="130"/>
    </location>
</feature>
<proteinExistence type="predicted"/>
<dbReference type="PANTHER" id="PTHR39460:SF1">
    <property type="entry name" value="C6 TRANSCRIPTION FACTOR"/>
    <property type="match status" value="1"/>
</dbReference>
<feature type="compositionally biased region" description="Low complexity" evidence="1">
    <location>
        <begin position="44"/>
        <end position="61"/>
    </location>
</feature>
<dbReference type="Pfam" id="PF24855">
    <property type="entry name" value="DUF7729"/>
    <property type="match status" value="1"/>
</dbReference>